<evidence type="ECO:0000256" key="4">
    <source>
        <dbReference type="ARBA" id="ARBA00022884"/>
    </source>
</evidence>
<keyword evidence="9" id="KW-1185">Reference proteome</keyword>
<organism evidence="8 9">
    <name type="scientific">Owenia fusiformis</name>
    <name type="common">Polychaete worm</name>
    <dbReference type="NCBI Taxonomy" id="6347"/>
    <lineage>
        <taxon>Eukaryota</taxon>
        <taxon>Metazoa</taxon>
        <taxon>Spiralia</taxon>
        <taxon>Lophotrochozoa</taxon>
        <taxon>Annelida</taxon>
        <taxon>Polychaeta</taxon>
        <taxon>Sedentaria</taxon>
        <taxon>Canalipalpata</taxon>
        <taxon>Sabellida</taxon>
        <taxon>Oweniida</taxon>
        <taxon>Oweniidae</taxon>
        <taxon>Owenia</taxon>
    </lineage>
</organism>
<evidence type="ECO:0000256" key="2">
    <source>
        <dbReference type="ARBA" id="ARBA00020364"/>
    </source>
</evidence>
<dbReference type="InterPro" id="IPR000504">
    <property type="entry name" value="RRM_dom"/>
</dbReference>
<name>A0A8J1XWG6_OWEFU</name>
<dbReference type="CDD" id="cd12239">
    <property type="entry name" value="RRM2_RBM40_like"/>
    <property type="match status" value="1"/>
</dbReference>
<dbReference type="GO" id="GO:0097157">
    <property type="term" value="F:pre-mRNA intronic binding"/>
    <property type="evidence" value="ECO:0007669"/>
    <property type="project" value="TreeGrafter"/>
</dbReference>
<dbReference type="AlphaFoldDB" id="A0A8J1XWG6"/>
<dbReference type="InterPro" id="IPR034147">
    <property type="entry name" value="RBM40_RRM1"/>
</dbReference>
<dbReference type="CDD" id="cd12238">
    <property type="entry name" value="RRM1_RBM40_like"/>
    <property type="match status" value="1"/>
</dbReference>
<dbReference type="PANTHER" id="PTHR16105:SF0">
    <property type="entry name" value="RNA-BINDING REGION-CONTAINING PROTEIN 3"/>
    <property type="match status" value="1"/>
</dbReference>
<feature type="compositionally biased region" description="Polar residues" evidence="6">
    <location>
        <begin position="297"/>
        <end position="312"/>
    </location>
</feature>
<dbReference type="Proteomes" id="UP000749559">
    <property type="component" value="Unassembled WGS sequence"/>
</dbReference>
<feature type="compositionally biased region" description="Acidic residues" evidence="6">
    <location>
        <begin position="214"/>
        <end position="230"/>
    </location>
</feature>
<keyword evidence="5" id="KW-0539">Nucleus</keyword>
<dbReference type="Gene3D" id="6.10.250.610">
    <property type="match status" value="1"/>
</dbReference>
<dbReference type="SMART" id="SM00360">
    <property type="entry name" value="RRM"/>
    <property type="match status" value="2"/>
</dbReference>
<dbReference type="PANTHER" id="PTHR16105">
    <property type="entry name" value="RNA-BINDING REGION-CONTAINING PROTEIN 3"/>
    <property type="match status" value="1"/>
</dbReference>
<evidence type="ECO:0000256" key="1">
    <source>
        <dbReference type="ARBA" id="ARBA00004123"/>
    </source>
</evidence>
<dbReference type="GO" id="GO:0000398">
    <property type="term" value="P:mRNA splicing, via spliceosome"/>
    <property type="evidence" value="ECO:0007669"/>
    <property type="project" value="TreeGrafter"/>
</dbReference>
<feature type="compositionally biased region" description="Pro residues" evidence="6">
    <location>
        <begin position="191"/>
        <end position="208"/>
    </location>
</feature>
<keyword evidence="4" id="KW-0694">RNA-binding</keyword>
<feature type="domain" description="RRM" evidence="7">
    <location>
        <begin position="397"/>
        <end position="480"/>
    </location>
</feature>
<evidence type="ECO:0000256" key="6">
    <source>
        <dbReference type="SAM" id="MobiDB-lite"/>
    </source>
</evidence>
<dbReference type="EMBL" id="CAIIXF020000008">
    <property type="protein sequence ID" value="CAH1792254.1"/>
    <property type="molecule type" value="Genomic_DNA"/>
</dbReference>
<dbReference type="SUPFAM" id="SSF54928">
    <property type="entry name" value="RNA-binding domain, RBD"/>
    <property type="match status" value="2"/>
</dbReference>
<comment type="caution">
    <text evidence="8">The sequence shown here is derived from an EMBL/GenBank/DDBJ whole genome shotgun (WGS) entry which is preliminary data.</text>
</comment>
<dbReference type="OrthoDB" id="277802at2759"/>
<dbReference type="FunFam" id="3.30.70.330:FF:000207">
    <property type="entry name" value="RNA-binding region (RNP1, RRM)-containing 3"/>
    <property type="match status" value="1"/>
</dbReference>
<gene>
    <name evidence="8" type="ORF">OFUS_LOCUS17253</name>
</gene>
<feature type="compositionally biased region" description="Basic residues" evidence="6">
    <location>
        <begin position="239"/>
        <end position="255"/>
    </location>
</feature>
<evidence type="ECO:0000256" key="3">
    <source>
        <dbReference type="ARBA" id="ARBA00022737"/>
    </source>
</evidence>
<feature type="region of interest" description="Disordered" evidence="6">
    <location>
        <begin position="297"/>
        <end position="374"/>
    </location>
</feature>
<dbReference type="InterPro" id="IPR012677">
    <property type="entry name" value="Nucleotide-bd_a/b_plait_sf"/>
</dbReference>
<sequence>MSEDEENRVLFVRHLPSELNDEDKEDLLKHFGAKSVRCMGNIGRYKNTAFATFKNATHAGTALNRLHQLKVLTSKLVVEFSKASEKKFFSPGLDKICLKSDLKKVKNSEPDKEHEEEALEGTSNHIHEHLDYISATWNIGYKYNPELMYSYPPPTASVLTNIANALAAVPKFYTQVLHLMNKMNLPAPFGPVTPTPPLPEELPPIPNEPHPEEDIPSTEESELESDEDDKDKELENKPLKRQKKTPNIPRKKHKLQMIVPPQPKLAAEATRSVMVFDQTQQPSALKKFEFKVKLASSNTAADQQTDQINQNDPYKLDSFLKPAPEPMNTTIPKSANDGFGKIEPLRKQTEEQSESENEESKDMKFISSSKLQHGRISPSEMKDLSVYKKYDPGEPTPRLYVKNIAKQTTDKELHYIYGRYVDWDNETETNMFDIRLMKEGRMKGQAFVTLPNQNIAQRALKDTNGYELNGKPLVVQFARSAKPKEGQGELRNKK</sequence>
<dbReference type="InterPro" id="IPR035979">
    <property type="entry name" value="RBD_domain_sf"/>
</dbReference>
<protein>
    <recommendedName>
        <fullName evidence="2">RNA-binding region-containing protein 3</fullName>
    </recommendedName>
</protein>
<evidence type="ECO:0000313" key="9">
    <source>
        <dbReference type="Proteomes" id="UP000749559"/>
    </source>
</evidence>
<proteinExistence type="predicted"/>
<dbReference type="Gene3D" id="3.30.70.330">
    <property type="match status" value="2"/>
</dbReference>
<keyword evidence="3" id="KW-0677">Repeat</keyword>
<feature type="region of interest" description="Disordered" evidence="6">
    <location>
        <begin position="191"/>
        <end position="256"/>
    </location>
</feature>
<accession>A0A8J1XWG6</accession>
<evidence type="ECO:0000259" key="7">
    <source>
        <dbReference type="PROSITE" id="PS50102"/>
    </source>
</evidence>
<reference evidence="8" key="1">
    <citation type="submission" date="2022-03" db="EMBL/GenBank/DDBJ databases">
        <authorList>
            <person name="Martin C."/>
        </authorList>
    </citation>
    <scope>NUCLEOTIDE SEQUENCE</scope>
</reference>
<dbReference type="GO" id="GO:0005689">
    <property type="term" value="C:U12-type spliceosomal complex"/>
    <property type="evidence" value="ECO:0007669"/>
    <property type="project" value="TreeGrafter"/>
</dbReference>
<dbReference type="GO" id="GO:0030626">
    <property type="term" value="F:U12 snRNA binding"/>
    <property type="evidence" value="ECO:0007669"/>
    <property type="project" value="TreeGrafter"/>
</dbReference>
<dbReference type="PROSITE" id="PS50102">
    <property type="entry name" value="RRM"/>
    <property type="match status" value="2"/>
</dbReference>
<evidence type="ECO:0000256" key="5">
    <source>
        <dbReference type="ARBA" id="ARBA00023242"/>
    </source>
</evidence>
<feature type="domain" description="RRM" evidence="7">
    <location>
        <begin position="8"/>
        <end position="83"/>
    </location>
</feature>
<dbReference type="Pfam" id="PF00076">
    <property type="entry name" value="RRM_1"/>
    <property type="match status" value="2"/>
</dbReference>
<evidence type="ECO:0000313" key="8">
    <source>
        <dbReference type="EMBL" id="CAH1792254.1"/>
    </source>
</evidence>
<comment type="subcellular location">
    <subcellularLocation>
        <location evidence="1">Nucleus</location>
    </subcellularLocation>
</comment>
<dbReference type="InterPro" id="IPR045164">
    <property type="entry name" value="RBM41/RNPC3"/>
</dbReference>